<dbReference type="EMBL" id="QFNY01000110">
    <property type="protein sequence ID" value="PZP00787.1"/>
    <property type="molecule type" value="Genomic_DNA"/>
</dbReference>
<sequence>MSEDIQAESAAERPSTDALTFRVATEGDRGFITEMFRETDTWGDPGKDVSEHFQDDLVRYVDMWTAEQGGIIAEYEGAPAGAAWLRNFTESEPGAGYISDDIPELAIALRPTMTGLGLGRRLLGATLDHARAKGYHSVSLAVDFGNDRARRMYSKFGFVDHGVAPHEECYVMVYRF</sequence>
<name>A0A2W5B5Z9_9CORY</name>
<dbReference type="GO" id="GO:0016747">
    <property type="term" value="F:acyltransferase activity, transferring groups other than amino-acyl groups"/>
    <property type="evidence" value="ECO:0007669"/>
    <property type="project" value="InterPro"/>
</dbReference>
<protein>
    <submittedName>
        <fullName evidence="4">N-acetyltransferase</fullName>
    </submittedName>
</protein>
<dbReference type="SUPFAM" id="SSF55729">
    <property type="entry name" value="Acyl-CoA N-acyltransferases (Nat)"/>
    <property type="match status" value="1"/>
</dbReference>
<dbReference type="InterPro" id="IPR050680">
    <property type="entry name" value="YpeA/RimI_acetyltransf"/>
</dbReference>
<comment type="caution">
    <text evidence="4">The sequence shown here is derived from an EMBL/GenBank/DDBJ whole genome shotgun (WGS) entry which is preliminary data.</text>
</comment>
<dbReference type="PANTHER" id="PTHR43420">
    <property type="entry name" value="ACETYLTRANSFERASE"/>
    <property type="match status" value="1"/>
</dbReference>
<dbReference type="InterPro" id="IPR016181">
    <property type="entry name" value="Acyl_CoA_acyltransferase"/>
</dbReference>
<reference evidence="4 5" key="1">
    <citation type="submission" date="2017-11" db="EMBL/GenBank/DDBJ databases">
        <title>Infants hospitalized years apart are colonized by the same room-sourced microbial strains.</title>
        <authorList>
            <person name="Brooks B."/>
            <person name="Olm M.R."/>
            <person name="Firek B.A."/>
            <person name="Baker R."/>
            <person name="Thomas B.C."/>
            <person name="Morowitz M.J."/>
            <person name="Banfield J.F."/>
        </authorList>
    </citation>
    <scope>NUCLEOTIDE SEQUENCE [LARGE SCALE GENOMIC DNA]</scope>
    <source>
        <strain evidence="4">S2_012_000_R3_87</strain>
    </source>
</reference>
<feature type="domain" description="N-acetyltransferase" evidence="3">
    <location>
        <begin position="19"/>
        <end position="176"/>
    </location>
</feature>
<keyword evidence="2" id="KW-0012">Acyltransferase</keyword>
<dbReference type="Proteomes" id="UP000249451">
    <property type="component" value="Unassembled WGS sequence"/>
</dbReference>
<organism evidence="4 5">
    <name type="scientific">Corynebacterium urealyticum</name>
    <dbReference type="NCBI Taxonomy" id="43771"/>
    <lineage>
        <taxon>Bacteria</taxon>
        <taxon>Bacillati</taxon>
        <taxon>Actinomycetota</taxon>
        <taxon>Actinomycetes</taxon>
        <taxon>Mycobacteriales</taxon>
        <taxon>Corynebacteriaceae</taxon>
        <taxon>Corynebacterium</taxon>
    </lineage>
</organism>
<proteinExistence type="predicted"/>
<evidence type="ECO:0000313" key="4">
    <source>
        <dbReference type="EMBL" id="PZP00787.1"/>
    </source>
</evidence>
<dbReference type="InterPro" id="IPR000182">
    <property type="entry name" value="GNAT_dom"/>
</dbReference>
<dbReference type="AlphaFoldDB" id="A0A2W5B5Z9"/>
<gene>
    <name evidence="4" type="ORF">DI609_05640</name>
</gene>
<dbReference type="PROSITE" id="PS51186">
    <property type="entry name" value="GNAT"/>
    <property type="match status" value="1"/>
</dbReference>
<evidence type="ECO:0000256" key="1">
    <source>
        <dbReference type="ARBA" id="ARBA00022679"/>
    </source>
</evidence>
<dbReference type="PANTHER" id="PTHR43420:SF12">
    <property type="entry name" value="N-ACETYLTRANSFERASE DOMAIN-CONTAINING PROTEIN"/>
    <property type="match status" value="1"/>
</dbReference>
<dbReference type="Gene3D" id="3.40.630.30">
    <property type="match status" value="1"/>
</dbReference>
<dbReference type="Pfam" id="PF00583">
    <property type="entry name" value="Acetyltransf_1"/>
    <property type="match status" value="1"/>
</dbReference>
<evidence type="ECO:0000256" key="2">
    <source>
        <dbReference type="ARBA" id="ARBA00023315"/>
    </source>
</evidence>
<accession>A0A2W5B5Z9</accession>
<evidence type="ECO:0000313" key="5">
    <source>
        <dbReference type="Proteomes" id="UP000249451"/>
    </source>
</evidence>
<evidence type="ECO:0000259" key="3">
    <source>
        <dbReference type="PROSITE" id="PS51186"/>
    </source>
</evidence>
<keyword evidence="1 4" id="KW-0808">Transferase</keyword>